<dbReference type="NCBIfam" id="NF037968">
    <property type="entry name" value="SemiSWEET_2"/>
    <property type="match status" value="1"/>
</dbReference>
<dbReference type="Gene3D" id="1.20.1280.290">
    <property type="match status" value="1"/>
</dbReference>
<dbReference type="RefSeq" id="WP_090664495.1">
    <property type="nucleotide sequence ID" value="NZ_FMZX01000016.1"/>
</dbReference>
<proteinExistence type="predicted"/>
<feature type="transmembrane region" description="Helical" evidence="1">
    <location>
        <begin position="62"/>
        <end position="82"/>
    </location>
</feature>
<dbReference type="Proteomes" id="UP000198925">
    <property type="component" value="Unassembled WGS sequence"/>
</dbReference>
<keyword evidence="1" id="KW-0472">Membrane</keyword>
<reference evidence="2 3" key="1">
    <citation type="submission" date="2016-10" db="EMBL/GenBank/DDBJ databases">
        <authorList>
            <person name="de Groot N.N."/>
        </authorList>
    </citation>
    <scope>NUCLEOTIDE SEQUENCE [LARGE SCALE GENOMIC DNA]</scope>
    <source>
        <strain evidence="2 3">CPCC 100156</strain>
    </source>
</reference>
<dbReference type="InterPro" id="IPR004316">
    <property type="entry name" value="SWEET_rpt"/>
</dbReference>
<dbReference type="GO" id="GO:0016020">
    <property type="term" value="C:membrane"/>
    <property type="evidence" value="ECO:0007669"/>
    <property type="project" value="InterPro"/>
</dbReference>
<dbReference type="STRING" id="938405.SAMN02927895_01279"/>
<accession>A0A1G6Z9B7</accession>
<organism evidence="2 3">
    <name type="scientific">Belnapia rosea</name>
    <dbReference type="NCBI Taxonomy" id="938405"/>
    <lineage>
        <taxon>Bacteria</taxon>
        <taxon>Pseudomonadati</taxon>
        <taxon>Pseudomonadota</taxon>
        <taxon>Alphaproteobacteria</taxon>
        <taxon>Acetobacterales</taxon>
        <taxon>Roseomonadaceae</taxon>
        <taxon>Belnapia</taxon>
    </lineage>
</organism>
<dbReference type="EMBL" id="FMZX01000016">
    <property type="protein sequence ID" value="SDD99279.1"/>
    <property type="molecule type" value="Genomic_DNA"/>
</dbReference>
<sequence length="98" mass="10713">MDAAHLIGGLATLASTTSFLPQAWKVIRTRDTQAISTRMYSVTVVGFALWLTYGWLLGQWPLILTNSICLALSAFILVMKLLPRHRKEAVAAALDPTG</sequence>
<dbReference type="Pfam" id="PF03083">
    <property type="entry name" value="MtN3_slv"/>
    <property type="match status" value="1"/>
</dbReference>
<gene>
    <name evidence="2" type="ORF">SAMN04487779_101617</name>
</gene>
<dbReference type="InterPro" id="IPR047662">
    <property type="entry name" value="SemiSWEET"/>
</dbReference>
<protein>
    <submittedName>
        <fullName evidence="2">MtN3 and saliva related transmembrane protein</fullName>
    </submittedName>
</protein>
<keyword evidence="3" id="KW-1185">Reference proteome</keyword>
<dbReference type="AlphaFoldDB" id="A0A1G6Z9B7"/>
<keyword evidence="1 2" id="KW-0812">Transmembrane</keyword>
<evidence type="ECO:0000313" key="3">
    <source>
        <dbReference type="Proteomes" id="UP000198925"/>
    </source>
</evidence>
<feature type="transmembrane region" description="Helical" evidence="1">
    <location>
        <begin position="6"/>
        <end position="27"/>
    </location>
</feature>
<evidence type="ECO:0000313" key="2">
    <source>
        <dbReference type="EMBL" id="SDD99279.1"/>
    </source>
</evidence>
<feature type="transmembrane region" description="Helical" evidence="1">
    <location>
        <begin position="39"/>
        <end position="56"/>
    </location>
</feature>
<keyword evidence="1" id="KW-1133">Transmembrane helix</keyword>
<evidence type="ECO:0000256" key="1">
    <source>
        <dbReference type="SAM" id="Phobius"/>
    </source>
</evidence>
<dbReference type="GO" id="GO:0051119">
    <property type="term" value="F:sugar transmembrane transporter activity"/>
    <property type="evidence" value="ECO:0007669"/>
    <property type="project" value="InterPro"/>
</dbReference>
<name>A0A1G6Z9B7_9PROT</name>